<evidence type="ECO:0000313" key="10">
    <source>
        <dbReference type="Proteomes" id="UP000569951"/>
    </source>
</evidence>
<dbReference type="Gene3D" id="1.10.3720.10">
    <property type="entry name" value="MetI-like"/>
    <property type="match status" value="1"/>
</dbReference>
<keyword evidence="2 7" id="KW-0813">Transport</keyword>
<proteinExistence type="inferred from homology"/>
<comment type="subcellular location">
    <subcellularLocation>
        <location evidence="1 7">Cell membrane</location>
        <topology evidence="1 7">Multi-pass membrane protein</topology>
    </subcellularLocation>
</comment>
<dbReference type="CDD" id="cd06261">
    <property type="entry name" value="TM_PBP2"/>
    <property type="match status" value="1"/>
</dbReference>
<comment type="similarity">
    <text evidence="7">Belongs to the binding-protein-dependent transport system permease family.</text>
</comment>
<dbReference type="Pfam" id="PF00528">
    <property type="entry name" value="BPD_transp_1"/>
    <property type="match status" value="1"/>
</dbReference>
<evidence type="ECO:0000256" key="1">
    <source>
        <dbReference type="ARBA" id="ARBA00004651"/>
    </source>
</evidence>
<keyword evidence="3" id="KW-1003">Cell membrane</keyword>
<keyword evidence="10" id="KW-1185">Reference proteome</keyword>
<evidence type="ECO:0000256" key="3">
    <source>
        <dbReference type="ARBA" id="ARBA00022475"/>
    </source>
</evidence>
<sequence length="297" mass="33106">MTATAAPRRRTAHFRRTVVPYGFLLPYLLIFFVFWAWPIGYSIFLSFQDTRMGAGAPLSTVNWQRVFTDPFFLTALKNTLLILVIQVPVMLMLAMGLAVALNSKLLRLRGLYRFAFFAPLVVGTVAYSAVFRLLFNTQFGAVNAGLQGLGLPPIDWLNQPASAMAVIMLAMTWRWTGYNAIILLAGLQSIPEEVYEAAQLDGATGWRQFWHITLPLLRPTLLFTLILSVIGTLQLFTEPALITNSGPGNATMTLGTYLYQQGFRSFNFGYASSIAYTIALIAAVFSFIQMRLFGRDT</sequence>
<dbReference type="GO" id="GO:0055085">
    <property type="term" value="P:transmembrane transport"/>
    <property type="evidence" value="ECO:0007669"/>
    <property type="project" value="InterPro"/>
</dbReference>
<dbReference type="InterPro" id="IPR051393">
    <property type="entry name" value="ABC_transporter_permease"/>
</dbReference>
<gene>
    <name evidence="9" type="ORF">HNR42_000004</name>
</gene>
<comment type="caution">
    <text evidence="9">The sequence shown here is derived from an EMBL/GenBank/DDBJ whole genome shotgun (WGS) entry which is preliminary data.</text>
</comment>
<reference evidence="9 10" key="1">
    <citation type="submission" date="2020-08" db="EMBL/GenBank/DDBJ databases">
        <title>Genomic Encyclopedia of Type Strains, Phase IV (KMG-IV): sequencing the most valuable type-strain genomes for metagenomic binning, comparative biology and taxonomic classification.</title>
        <authorList>
            <person name="Goeker M."/>
        </authorList>
    </citation>
    <scope>NUCLEOTIDE SEQUENCE [LARGE SCALE GENOMIC DNA]</scope>
    <source>
        <strain evidence="9 10">DSM 21458</strain>
    </source>
</reference>
<feature type="transmembrane region" description="Helical" evidence="7">
    <location>
        <begin position="268"/>
        <end position="288"/>
    </location>
</feature>
<dbReference type="AlphaFoldDB" id="A0A841HXA9"/>
<feature type="transmembrane region" description="Helical" evidence="7">
    <location>
        <begin position="156"/>
        <end position="173"/>
    </location>
</feature>
<evidence type="ECO:0000256" key="7">
    <source>
        <dbReference type="RuleBase" id="RU363032"/>
    </source>
</evidence>
<evidence type="ECO:0000256" key="6">
    <source>
        <dbReference type="ARBA" id="ARBA00023136"/>
    </source>
</evidence>
<dbReference type="RefSeq" id="WP_183983223.1">
    <property type="nucleotide sequence ID" value="NZ_JACHHG010000001.1"/>
</dbReference>
<dbReference type="InterPro" id="IPR035906">
    <property type="entry name" value="MetI-like_sf"/>
</dbReference>
<keyword evidence="6 7" id="KW-0472">Membrane</keyword>
<evidence type="ECO:0000259" key="8">
    <source>
        <dbReference type="PROSITE" id="PS50928"/>
    </source>
</evidence>
<dbReference type="GO" id="GO:0005886">
    <property type="term" value="C:plasma membrane"/>
    <property type="evidence" value="ECO:0007669"/>
    <property type="project" value="UniProtKB-SubCell"/>
</dbReference>
<keyword evidence="4 7" id="KW-0812">Transmembrane</keyword>
<evidence type="ECO:0000256" key="4">
    <source>
        <dbReference type="ARBA" id="ARBA00022692"/>
    </source>
</evidence>
<accession>A0A841HXA9</accession>
<organism evidence="9 10">
    <name type="scientific">Deinobacterium chartae</name>
    <dbReference type="NCBI Taxonomy" id="521158"/>
    <lineage>
        <taxon>Bacteria</taxon>
        <taxon>Thermotogati</taxon>
        <taxon>Deinococcota</taxon>
        <taxon>Deinococci</taxon>
        <taxon>Deinococcales</taxon>
        <taxon>Deinococcaceae</taxon>
        <taxon>Deinobacterium</taxon>
    </lineage>
</organism>
<dbReference type="Proteomes" id="UP000569951">
    <property type="component" value="Unassembled WGS sequence"/>
</dbReference>
<feature type="domain" description="ABC transmembrane type-1" evidence="8">
    <location>
        <begin position="76"/>
        <end position="289"/>
    </location>
</feature>
<feature type="transmembrane region" description="Helical" evidence="7">
    <location>
        <begin position="18"/>
        <end position="37"/>
    </location>
</feature>
<dbReference type="InterPro" id="IPR000515">
    <property type="entry name" value="MetI-like"/>
</dbReference>
<dbReference type="PROSITE" id="PS50928">
    <property type="entry name" value="ABC_TM1"/>
    <property type="match status" value="1"/>
</dbReference>
<feature type="transmembrane region" description="Helical" evidence="7">
    <location>
        <begin position="80"/>
        <end position="102"/>
    </location>
</feature>
<evidence type="ECO:0000256" key="2">
    <source>
        <dbReference type="ARBA" id="ARBA00022448"/>
    </source>
</evidence>
<name>A0A841HXA9_9DEIO</name>
<feature type="transmembrane region" description="Helical" evidence="7">
    <location>
        <begin position="216"/>
        <end position="236"/>
    </location>
</feature>
<dbReference type="EMBL" id="JACHHG010000001">
    <property type="protein sequence ID" value="MBB6096592.1"/>
    <property type="molecule type" value="Genomic_DNA"/>
</dbReference>
<evidence type="ECO:0000256" key="5">
    <source>
        <dbReference type="ARBA" id="ARBA00022989"/>
    </source>
</evidence>
<dbReference type="SUPFAM" id="SSF161098">
    <property type="entry name" value="MetI-like"/>
    <property type="match status" value="1"/>
</dbReference>
<evidence type="ECO:0000313" key="9">
    <source>
        <dbReference type="EMBL" id="MBB6096592.1"/>
    </source>
</evidence>
<keyword evidence="5 7" id="KW-1133">Transmembrane helix</keyword>
<dbReference type="PANTHER" id="PTHR30193:SF37">
    <property type="entry name" value="INNER MEMBRANE ABC TRANSPORTER PERMEASE PROTEIN YCJO"/>
    <property type="match status" value="1"/>
</dbReference>
<protein>
    <submittedName>
        <fullName evidence="9">Lactose/L-arabinose transport system permease protein</fullName>
    </submittedName>
</protein>
<feature type="transmembrane region" description="Helical" evidence="7">
    <location>
        <begin position="114"/>
        <end position="136"/>
    </location>
</feature>
<dbReference type="PANTHER" id="PTHR30193">
    <property type="entry name" value="ABC TRANSPORTER PERMEASE PROTEIN"/>
    <property type="match status" value="1"/>
</dbReference>